<accession>A0A848FC35</accession>
<dbReference type="PANTHER" id="PTHR45339">
    <property type="entry name" value="HYBRID SIGNAL TRANSDUCTION HISTIDINE KINASE J"/>
    <property type="match status" value="1"/>
</dbReference>
<protein>
    <submittedName>
        <fullName evidence="4">Response regulator</fullName>
    </submittedName>
</protein>
<dbReference type="InterPro" id="IPR011006">
    <property type="entry name" value="CheY-like_superfamily"/>
</dbReference>
<dbReference type="EMBL" id="JABBFW010000010">
    <property type="protein sequence ID" value="NML16496.1"/>
    <property type="molecule type" value="Genomic_DNA"/>
</dbReference>
<dbReference type="InterPro" id="IPR001789">
    <property type="entry name" value="Sig_transdc_resp-reg_receiver"/>
</dbReference>
<dbReference type="Gene3D" id="3.40.50.2300">
    <property type="match status" value="1"/>
</dbReference>
<dbReference type="PROSITE" id="PS50110">
    <property type="entry name" value="RESPONSE_REGULATORY"/>
    <property type="match status" value="1"/>
</dbReference>
<comment type="caution">
    <text evidence="4">The sequence shown here is derived from an EMBL/GenBank/DDBJ whole genome shotgun (WGS) entry which is preliminary data.</text>
</comment>
<sequence>MSRVLIVEDNPQNLKLARLVLAKAGFEVLEATDGEQGVRMAREQRPDLVLMDVQMPGLDGLQAIELLRADPATAALKIVVLSALAMKGDRERILCSGCDAYVAKPFDYKELVATVSRVLAG</sequence>
<keyword evidence="1 2" id="KW-0597">Phosphoprotein</keyword>
<evidence type="ECO:0000256" key="2">
    <source>
        <dbReference type="PROSITE-ProRule" id="PRU00169"/>
    </source>
</evidence>
<gene>
    <name evidence="4" type="ORF">HHL10_16045</name>
</gene>
<dbReference type="RefSeq" id="WP_169161398.1">
    <property type="nucleotide sequence ID" value="NZ_JABBFW010000010.1"/>
</dbReference>
<dbReference type="PANTHER" id="PTHR45339:SF3">
    <property type="entry name" value="HISTIDINE KINASE"/>
    <property type="match status" value="1"/>
</dbReference>
<dbReference type="SUPFAM" id="SSF52172">
    <property type="entry name" value="CheY-like"/>
    <property type="match status" value="1"/>
</dbReference>
<feature type="domain" description="Response regulatory" evidence="3">
    <location>
        <begin position="3"/>
        <end position="119"/>
    </location>
</feature>
<evidence type="ECO:0000259" key="3">
    <source>
        <dbReference type="PROSITE" id="PS50110"/>
    </source>
</evidence>
<dbReference type="CDD" id="cd17548">
    <property type="entry name" value="REC_DivK-like"/>
    <property type="match status" value="1"/>
</dbReference>
<dbReference type="GO" id="GO:0000160">
    <property type="term" value="P:phosphorelay signal transduction system"/>
    <property type="evidence" value="ECO:0007669"/>
    <property type="project" value="InterPro"/>
</dbReference>
<keyword evidence="5" id="KW-1185">Reference proteome</keyword>
<dbReference type="AlphaFoldDB" id="A0A848FC35"/>
<proteinExistence type="predicted"/>
<dbReference type="Proteomes" id="UP000574067">
    <property type="component" value="Unassembled WGS sequence"/>
</dbReference>
<name>A0A848FC35_9BURK</name>
<feature type="modified residue" description="4-aspartylphosphate" evidence="2">
    <location>
        <position position="52"/>
    </location>
</feature>
<dbReference type="Pfam" id="PF00072">
    <property type="entry name" value="Response_reg"/>
    <property type="match status" value="1"/>
</dbReference>
<evidence type="ECO:0000313" key="4">
    <source>
        <dbReference type="EMBL" id="NML16496.1"/>
    </source>
</evidence>
<dbReference type="SMART" id="SM00448">
    <property type="entry name" value="REC"/>
    <property type="match status" value="1"/>
</dbReference>
<evidence type="ECO:0000256" key="1">
    <source>
        <dbReference type="ARBA" id="ARBA00022553"/>
    </source>
</evidence>
<organism evidence="4 5">
    <name type="scientific">Azohydromonas caseinilytica</name>
    <dbReference type="NCBI Taxonomy" id="2728836"/>
    <lineage>
        <taxon>Bacteria</taxon>
        <taxon>Pseudomonadati</taxon>
        <taxon>Pseudomonadota</taxon>
        <taxon>Betaproteobacteria</taxon>
        <taxon>Burkholderiales</taxon>
        <taxon>Sphaerotilaceae</taxon>
        <taxon>Azohydromonas</taxon>
    </lineage>
</organism>
<reference evidence="4 5" key="1">
    <citation type="submission" date="2020-04" db="EMBL/GenBank/DDBJ databases">
        <title>Azohydromonas sp. isolated from soil.</title>
        <authorList>
            <person name="Dahal R.H."/>
        </authorList>
    </citation>
    <scope>NUCLEOTIDE SEQUENCE [LARGE SCALE GENOMIC DNA]</scope>
    <source>
        <strain evidence="4 5">G-1-1-14</strain>
    </source>
</reference>
<evidence type="ECO:0000313" key="5">
    <source>
        <dbReference type="Proteomes" id="UP000574067"/>
    </source>
</evidence>